<evidence type="ECO:0000256" key="11">
    <source>
        <dbReference type="ARBA" id="ARBA00023180"/>
    </source>
</evidence>
<dbReference type="GO" id="GO:0032580">
    <property type="term" value="C:Golgi cisterna membrane"/>
    <property type="evidence" value="ECO:0007669"/>
    <property type="project" value="UniProtKB-SubCell"/>
</dbReference>
<dbReference type="InterPro" id="IPR038577">
    <property type="entry name" value="GT10-like_C_sf"/>
</dbReference>
<dbReference type="Pfam" id="PF17039">
    <property type="entry name" value="Glyco_tran_10_N"/>
    <property type="match status" value="1"/>
</dbReference>
<keyword evidence="8" id="KW-1133">Transmembrane helix</keyword>
<reference evidence="17" key="1">
    <citation type="submission" date="2012-12" db="EMBL/GenBank/DDBJ databases">
        <authorList>
            <person name="Hellsten U."/>
            <person name="Grimwood J."/>
            <person name="Chapman J.A."/>
            <person name="Shapiro H."/>
            <person name="Aerts A."/>
            <person name="Otillar R.P."/>
            <person name="Terry A.Y."/>
            <person name="Boore J.L."/>
            <person name="Simakov O."/>
            <person name="Marletaz F."/>
            <person name="Cho S.-J."/>
            <person name="Edsinger-Gonzales E."/>
            <person name="Havlak P."/>
            <person name="Kuo D.-H."/>
            <person name="Larsson T."/>
            <person name="Lv J."/>
            <person name="Arendt D."/>
            <person name="Savage R."/>
            <person name="Osoegawa K."/>
            <person name="de Jong P."/>
            <person name="Lindberg D.R."/>
            <person name="Seaver E.C."/>
            <person name="Weisblat D.A."/>
            <person name="Putnam N.H."/>
            <person name="Grigoriev I.V."/>
            <person name="Rokhsar D.S."/>
        </authorList>
    </citation>
    <scope>NUCLEOTIDE SEQUENCE</scope>
    <source>
        <strain evidence="17">I ESC-2004</strain>
    </source>
</reference>
<accession>R7T9A7</accession>
<dbReference type="InterPro" id="IPR055270">
    <property type="entry name" value="Glyco_tran_10_C"/>
</dbReference>
<dbReference type="Pfam" id="PF00852">
    <property type="entry name" value="Glyco_transf_10"/>
    <property type="match status" value="1"/>
</dbReference>
<dbReference type="UniPathway" id="UPA00378"/>
<feature type="domain" description="Fucosyltransferase N-terminal" evidence="14">
    <location>
        <begin position="3"/>
        <end position="80"/>
    </location>
</feature>
<sequence length="312" mass="36357">MPVCVFTSDKAQIKEAHAVLFRGRRLQNETILPKHRSQTQKWIFFEYEPPNKFWDINSLVPYRHSFNITSTYSFDSDIPLSLPKRTYIAPNKLYSLKRLNVSYARGKTPGRVAWFVSNCHTQSQREKYVKELKKYIRVDVYGECGPLSCGDRVQANRSACDETLLSAPGSYKFYLSFENSFCDDYVTEKLWRLLKEDVLQIVLGAVNYSVILPEETFLNVKDFSSPKSLADFLIHLDKHDDLYDVMMRRKKAIRVELEGLDEPYHCRVCRYLHDHKSQKQLPRDLVAFWGPGRCQHPAVFLDGSAHGVKFRI</sequence>
<evidence type="ECO:0000256" key="12">
    <source>
        <dbReference type="RuleBase" id="RU003832"/>
    </source>
</evidence>
<proteinExistence type="inferred from homology"/>
<evidence type="ECO:0000256" key="7">
    <source>
        <dbReference type="ARBA" id="ARBA00022968"/>
    </source>
</evidence>
<keyword evidence="9 12" id="KW-0333">Golgi apparatus</keyword>
<comment type="subcellular location">
    <subcellularLocation>
        <location evidence="1">Golgi apparatus membrane</location>
        <topology evidence="1">Single-pass type II membrane protein</topology>
    </subcellularLocation>
    <subcellularLocation>
        <location evidence="12">Golgi apparatus</location>
        <location evidence="12">Golgi stack membrane</location>
        <topology evidence="12">Single-pass type II membrane protein</topology>
    </subcellularLocation>
</comment>
<dbReference type="AlphaFoldDB" id="R7T9A7"/>
<keyword evidence="10" id="KW-0472">Membrane</keyword>
<evidence type="ECO:0000256" key="6">
    <source>
        <dbReference type="ARBA" id="ARBA00022692"/>
    </source>
</evidence>
<dbReference type="EMBL" id="AMQN01003594">
    <property type="status" value="NOT_ANNOTATED_CDS"/>
    <property type="molecule type" value="Genomic_DNA"/>
</dbReference>
<dbReference type="Gene3D" id="3.40.50.11660">
    <property type="entry name" value="Glycosyl transferase family 10, C-terminal domain"/>
    <property type="match status" value="1"/>
</dbReference>
<dbReference type="Proteomes" id="UP000014760">
    <property type="component" value="Unassembled WGS sequence"/>
</dbReference>
<evidence type="ECO:0000256" key="10">
    <source>
        <dbReference type="ARBA" id="ARBA00023136"/>
    </source>
</evidence>
<feature type="domain" description="Fucosyltransferase C-terminal" evidence="13">
    <location>
        <begin position="111"/>
        <end position="285"/>
    </location>
</feature>
<dbReference type="PANTHER" id="PTHR48438">
    <property type="entry name" value="ALPHA-(1,3)-FUCOSYLTRANSFERASE C-RELATED"/>
    <property type="match status" value="1"/>
</dbReference>
<protein>
    <recommendedName>
        <fullName evidence="12">Fucosyltransferase</fullName>
        <ecNumber evidence="12">2.4.1.-</ecNumber>
    </recommendedName>
</protein>
<dbReference type="EnsemblMetazoa" id="CapteT132069">
    <property type="protein sequence ID" value="CapteP132069"/>
    <property type="gene ID" value="CapteG132069"/>
</dbReference>
<evidence type="ECO:0000256" key="2">
    <source>
        <dbReference type="ARBA" id="ARBA00004922"/>
    </source>
</evidence>
<keyword evidence="4 12" id="KW-0328">Glycosyltransferase</keyword>
<name>R7T9A7_CAPTE</name>
<comment type="similarity">
    <text evidence="3 12">Belongs to the glycosyltransferase 10 family.</text>
</comment>
<reference evidence="15 17" key="2">
    <citation type="journal article" date="2013" name="Nature">
        <title>Insights into bilaterian evolution from three spiralian genomes.</title>
        <authorList>
            <person name="Simakov O."/>
            <person name="Marletaz F."/>
            <person name="Cho S.J."/>
            <person name="Edsinger-Gonzales E."/>
            <person name="Havlak P."/>
            <person name="Hellsten U."/>
            <person name="Kuo D.H."/>
            <person name="Larsson T."/>
            <person name="Lv J."/>
            <person name="Arendt D."/>
            <person name="Savage R."/>
            <person name="Osoegawa K."/>
            <person name="de Jong P."/>
            <person name="Grimwood J."/>
            <person name="Chapman J.A."/>
            <person name="Shapiro H."/>
            <person name="Aerts A."/>
            <person name="Otillar R.P."/>
            <person name="Terry A.Y."/>
            <person name="Boore J.L."/>
            <person name="Grigoriev I.V."/>
            <person name="Lindberg D.R."/>
            <person name="Seaver E.C."/>
            <person name="Weisblat D.A."/>
            <person name="Putnam N.H."/>
            <person name="Rokhsar D.S."/>
        </authorList>
    </citation>
    <scope>NUCLEOTIDE SEQUENCE</scope>
    <source>
        <strain evidence="15 17">I ESC-2004</strain>
    </source>
</reference>
<keyword evidence="5 12" id="KW-0808">Transferase</keyword>
<reference evidence="16" key="3">
    <citation type="submission" date="2015-06" db="UniProtKB">
        <authorList>
            <consortium name="EnsemblMetazoa"/>
        </authorList>
    </citation>
    <scope>IDENTIFICATION</scope>
</reference>
<dbReference type="HOGENOM" id="CLU_032075_3_0_1"/>
<gene>
    <name evidence="15" type="ORF">CAPTEDRAFT_132069</name>
</gene>
<keyword evidence="7" id="KW-0735">Signal-anchor</keyword>
<dbReference type="OMA" id="PQWPWRH"/>
<keyword evidence="6 12" id="KW-0812">Transmembrane</keyword>
<evidence type="ECO:0000313" key="16">
    <source>
        <dbReference type="EnsemblMetazoa" id="CapteP132069"/>
    </source>
</evidence>
<evidence type="ECO:0000259" key="14">
    <source>
        <dbReference type="Pfam" id="PF17039"/>
    </source>
</evidence>
<evidence type="ECO:0000256" key="4">
    <source>
        <dbReference type="ARBA" id="ARBA00022676"/>
    </source>
</evidence>
<dbReference type="EMBL" id="KB312243">
    <property type="protein sequence ID" value="ELT87579.1"/>
    <property type="molecule type" value="Genomic_DNA"/>
</dbReference>
<organism evidence="15">
    <name type="scientific">Capitella teleta</name>
    <name type="common">Polychaete worm</name>
    <dbReference type="NCBI Taxonomy" id="283909"/>
    <lineage>
        <taxon>Eukaryota</taxon>
        <taxon>Metazoa</taxon>
        <taxon>Spiralia</taxon>
        <taxon>Lophotrochozoa</taxon>
        <taxon>Annelida</taxon>
        <taxon>Polychaeta</taxon>
        <taxon>Sedentaria</taxon>
        <taxon>Scolecida</taxon>
        <taxon>Capitellidae</taxon>
        <taxon>Capitella</taxon>
    </lineage>
</organism>
<dbReference type="PANTHER" id="PTHR48438:SF1">
    <property type="entry name" value="ALPHA-(1,3)-FUCOSYLTRANSFERASE C-RELATED"/>
    <property type="match status" value="1"/>
</dbReference>
<evidence type="ECO:0000259" key="13">
    <source>
        <dbReference type="Pfam" id="PF00852"/>
    </source>
</evidence>
<evidence type="ECO:0000256" key="8">
    <source>
        <dbReference type="ARBA" id="ARBA00022989"/>
    </source>
</evidence>
<dbReference type="EC" id="2.4.1.-" evidence="12"/>
<dbReference type="SUPFAM" id="SSF53756">
    <property type="entry name" value="UDP-Glycosyltransferase/glycogen phosphorylase"/>
    <property type="match status" value="1"/>
</dbReference>
<dbReference type="InterPro" id="IPR031481">
    <property type="entry name" value="Glyco_tran_10_N"/>
</dbReference>
<dbReference type="OrthoDB" id="427096at2759"/>
<dbReference type="GO" id="GO:0008417">
    <property type="term" value="F:fucosyltransferase activity"/>
    <property type="evidence" value="ECO:0007669"/>
    <property type="project" value="InterPro"/>
</dbReference>
<evidence type="ECO:0000313" key="15">
    <source>
        <dbReference type="EMBL" id="ELT87579.1"/>
    </source>
</evidence>
<evidence type="ECO:0000256" key="1">
    <source>
        <dbReference type="ARBA" id="ARBA00004323"/>
    </source>
</evidence>
<evidence type="ECO:0000313" key="17">
    <source>
        <dbReference type="Proteomes" id="UP000014760"/>
    </source>
</evidence>
<evidence type="ECO:0000256" key="5">
    <source>
        <dbReference type="ARBA" id="ARBA00022679"/>
    </source>
</evidence>
<keyword evidence="17" id="KW-1185">Reference proteome</keyword>
<dbReference type="InterPro" id="IPR001503">
    <property type="entry name" value="Glyco_trans_10"/>
</dbReference>
<evidence type="ECO:0000256" key="9">
    <source>
        <dbReference type="ARBA" id="ARBA00023034"/>
    </source>
</evidence>
<dbReference type="FunFam" id="3.40.50.11660:FF:000004">
    <property type="entry name" value="Glycoprotein 3-alpha-L-fucosyltransferase A"/>
    <property type="match status" value="1"/>
</dbReference>
<evidence type="ECO:0000256" key="3">
    <source>
        <dbReference type="ARBA" id="ARBA00008919"/>
    </source>
</evidence>
<dbReference type="GO" id="GO:0000139">
    <property type="term" value="C:Golgi membrane"/>
    <property type="evidence" value="ECO:0007669"/>
    <property type="project" value="UniProtKB-SubCell"/>
</dbReference>
<keyword evidence="11" id="KW-0325">Glycoprotein</keyword>
<comment type="pathway">
    <text evidence="2">Protein modification; protein glycosylation.</text>
</comment>